<dbReference type="Pfam" id="PF02120">
    <property type="entry name" value="Flg_hook"/>
    <property type="match status" value="1"/>
</dbReference>
<name>A0A380TH06_9ZZZZ</name>
<protein>
    <recommendedName>
        <fullName evidence="2">Flagellar hook-length control protein-like C-terminal domain-containing protein</fullName>
    </recommendedName>
</protein>
<dbReference type="AlphaFoldDB" id="A0A380TH06"/>
<dbReference type="EMBL" id="UIDG01000279">
    <property type="protein sequence ID" value="SUS06934.1"/>
    <property type="molecule type" value="Genomic_DNA"/>
</dbReference>
<feature type="compositionally biased region" description="Low complexity" evidence="1">
    <location>
        <begin position="302"/>
        <end position="313"/>
    </location>
</feature>
<feature type="compositionally biased region" description="Low complexity" evidence="1">
    <location>
        <begin position="183"/>
        <end position="197"/>
    </location>
</feature>
<dbReference type="CDD" id="cd17470">
    <property type="entry name" value="T3SS_Flik_C"/>
    <property type="match status" value="1"/>
</dbReference>
<reference evidence="3" key="1">
    <citation type="submission" date="2018-07" db="EMBL/GenBank/DDBJ databases">
        <authorList>
            <person name="Quirk P.G."/>
            <person name="Krulwich T.A."/>
        </authorList>
    </citation>
    <scope>NUCLEOTIDE SEQUENCE</scope>
</reference>
<organism evidence="3">
    <name type="scientific">metagenome</name>
    <dbReference type="NCBI Taxonomy" id="256318"/>
    <lineage>
        <taxon>unclassified sequences</taxon>
        <taxon>metagenomes</taxon>
    </lineage>
</organism>
<sequence>MFLQPLPASALREATPQSGSAVAGSAVDDARRGQFAALLTDTLTRSRVPTPHAHEPAERAQQASEPQERWTDAETRARTRDREPELSESSAREADEPAADEEGPIVPPAATLPHQEEGVLAAALPLVPTQLPTPPLKSAPEANAQNGTSAPAAPAAANGTSELTAGAPTSAAQQPELAQATDAAQPFRGAAARPARGSQTRMVAEPAAPELAAAGRPDAKQTAEAANFTRSVMAAAGTPVRLSVVTNQAPGVGLAGNQAVATASAQGTAGQGSIGHGPVAHGPAGHGAAQLGAETLGSTVPAAQAGSASQEQALTPSLTQPSRTDAGTLGAPAALVTAATAADLAAGGNETGSFAFRDGNISGRFGVTGRVGERAGIALRSTPDQVAVHITRAAQSGTNRIEISLDPESLGHVEVKLEVGRDGRVSALVLTENREALDALTAETRALQQALQDAGLKADADSLSFQMQGEHGRRSTGQMFVPEGADVRSSANRAEEGSLKDTLRSAEPHRPVNPRGQLDVVA</sequence>
<dbReference type="InterPro" id="IPR038610">
    <property type="entry name" value="FliK-like_C_sf"/>
</dbReference>
<evidence type="ECO:0000313" key="3">
    <source>
        <dbReference type="EMBL" id="SUS06934.1"/>
    </source>
</evidence>
<dbReference type="Gene3D" id="3.30.750.140">
    <property type="match status" value="1"/>
</dbReference>
<feature type="compositionally biased region" description="Basic and acidic residues" evidence="1">
    <location>
        <begin position="66"/>
        <end position="95"/>
    </location>
</feature>
<feature type="region of interest" description="Disordered" evidence="1">
    <location>
        <begin position="301"/>
        <end position="323"/>
    </location>
</feature>
<feature type="domain" description="Flagellar hook-length control protein-like C-terminal" evidence="2">
    <location>
        <begin position="391"/>
        <end position="470"/>
    </location>
</feature>
<feature type="region of interest" description="Disordered" evidence="1">
    <location>
        <begin position="1"/>
        <end position="29"/>
    </location>
</feature>
<dbReference type="InterPro" id="IPR021136">
    <property type="entry name" value="Flagellar_hook_control-like_C"/>
</dbReference>
<evidence type="ECO:0000259" key="2">
    <source>
        <dbReference type="Pfam" id="PF02120"/>
    </source>
</evidence>
<evidence type="ECO:0000256" key="1">
    <source>
        <dbReference type="SAM" id="MobiDB-lite"/>
    </source>
</evidence>
<feature type="compositionally biased region" description="Low complexity" evidence="1">
    <location>
        <begin position="119"/>
        <end position="130"/>
    </location>
</feature>
<gene>
    <name evidence="3" type="ORF">DF3PB_350009</name>
</gene>
<feature type="region of interest" description="Disordered" evidence="1">
    <location>
        <begin position="468"/>
        <end position="522"/>
    </location>
</feature>
<feature type="compositionally biased region" description="Basic and acidic residues" evidence="1">
    <location>
        <begin position="493"/>
        <end position="510"/>
    </location>
</feature>
<feature type="compositionally biased region" description="Polar residues" evidence="1">
    <location>
        <begin position="314"/>
        <end position="323"/>
    </location>
</feature>
<accession>A0A380TH06</accession>
<proteinExistence type="predicted"/>
<feature type="region of interest" description="Disordered" evidence="1">
    <location>
        <begin position="41"/>
        <end position="203"/>
    </location>
</feature>
<feature type="compositionally biased region" description="Low complexity" evidence="1">
    <location>
        <begin position="146"/>
        <end position="161"/>
    </location>
</feature>